<protein>
    <submittedName>
        <fullName evidence="2">Uncharacterized protein</fullName>
    </submittedName>
</protein>
<proteinExistence type="predicted"/>
<sequence length="291" mass="31637">THHQEQAHCEVLFMALVSVMEPTSSVVPLSDSTSPPPPPPCSPRIRRASSSSSARRDTTAKTSSRSVRKARSTLSPVSADASEKKSPCSSARRAASSAATSRRAAGMSALFPMSATTVEPAACARSSSTHRATCSNVARRVTSYTTMAPSAPRYVPLLSGGVPDLRLDALAVEREGARLELDADGGLGVERELVPREPRQQLRLPHRRVAHHHHLEHVVDLRLALPPRRRRLLFVFRLLLLPPTRHHDSIRSCSQPITHAATRPMSATIEQGGEMRGTSELGRELCWLGRA</sequence>
<dbReference type="AlphaFoldDB" id="A0AAQ3WLE0"/>
<organism evidence="2 3">
    <name type="scientific">Paspalum notatum var. saurae</name>
    <dbReference type="NCBI Taxonomy" id="547442"/>
    <lineage>
        <taxon>Eukaryota</taxon>
        <taxon>Viridiplantae</taxon>
        <taxon>Streptophyta</taxon>
        <taxon>Embryophyta</taxon>
        <taxon>Tracheophyta</taxon>
        <taxon>Spermatophyta</taxon>
        <taxon>Magnoliopsida</taxon>
        <taxon>Liliopsida</taxon>
        <taxon>Poales</taxon>
        <taxon>Poaceae</taxon>
        <taxon>PACMAD clade</taxon>
        <taxon>Panicoideae</taxon>
        <taxon>Andropogonodae</taxon>
        <taxon>Paspaleae</taxon>
        <taxon>Paspalinae</taxon>
        <taxon>Paspalum</taxon>
    </lineage>
</organism>
<dbReference type="Proteomes" id="UP001341281">
    <property type="component" value="Chromosome 03"/>
</dbReference>
<reference evidence="2 3" key="1">
    <citation type="submission" date="2024-02" db="EMBL/GenBank/DDBJ databases">
        <title>High-quality chromosome-scale genome assembly of Pensacola bahiagrass (Paspalum notatum Flugge var. saurae).</title>
        <authorList>
            <person name="Vega J.M."/>
            <person name="Podio M."/>
            <person name="Orjuela J."/>
            <person name="Siena L.A."/>
            <person name="Pessino S.C."/>
            <person name="Combes M.C."/>
            <person name="Mariac C."/>
            <person name="Albertini E."/>
            <person name="Pupilli F."/>
            <person name="Ortiz J.P.A."/>
            <person name="Leblanc O."/>
        </authorList>
    </citation>
    <scope>NUCLEOTIDE SEQUENCE [LARGE SCALE GENOMIC DNA]</scope>
    <source>
        <strain evidence="2">R1</strain>
        <tissue evidence="2">Leaf</tissue>
    </source>
</reference>
<gene>
    <name evidence="2" type="ORF">U9M48_014974</name>
</gene>
<dbReference type="EMBL" id="CP144747">
    <property type="protein sequence ID" value="WVZ65646.1"/>
    <property type="molecule type" value="Genomic_DNA"/>
</dbReference>
<feature type="non-terminal residue" evidence="2">
    <location>
        <position position="291"/>
    </location>
</feature>
<feature type="non-terminal residue" evidence="2">
    <location>
        <position position="1"/>
    </location>
</feature>
<evidence type="ECO:0000256" key="1">
    <source>
        <dbReference type="SAM" id="MobiDB-lite"/>
    </source>
</evidence>
<accession>A0AAQ3WLE0</accession>
<feature type="region of interest" description="Disordered" evidence="1">
    <location>
        <begin position="25"/>
        <end position="100"/>
    </location>
</feature>
<keyword evidence="3" id="KW-1185">Reference proteome</keyword>
<evidence type="ECO:0000313" key="3">
    <source>
        <dbReference type="Proteomes" id="UP001341281"/>
    </source>
</evidence>
<feature type="compositionally biased region" description="Low complexity" evidence="1">
    <location>
        <begin position="89"/>
        <end position="100"/>
    </location>
</feature>
<evidence type="ECO:0000313" key="2">
    <source>
        <dbReference type="EMBL" id="WVZ65646.1"/>
    </source>
</evidence>
<name>A0AAQ3WLE0_PASNO</name>